<proteinExistence type="predicted"/>
<sequence length="99" mass="11245">MNAVSIAGSEEFEVLSPSCIEIVQQEKKRIDTSLCIRILCHCFHWKAKLLLHCDLVQSCGGGLKSWQVFDVSKKKSPPRDGRWVWHSNFAAPRISFDIS</sequence>
<comment type="caution">
    <text evidence="1">The sequence shown here is derived from an EMBL/GenBank/DDBJ whole genome shotgun (WGS) entry which is preliminary data.</text>
</comment>
<protein>
    <submittedName>
        <fullName evidence="1">Uncharacterized protein</fullName>
    </submittedName>
</protein>
<evidence type="ECO:0000313" key="2">
    <source>
        <dbReference type="Proteomes" id="UP000499080"/>
    </source>
</evidence>
<dbReference type="AlphaFoldDB" id="A0A4Y2CGY0"/>
<keyword evidence="2" id="KW-1185">Reference proteome</keyword>
<evidence type="ECO:0000313" key="1">
    <source>
        <dbReference type="EMBL" id="GBM03613.1"/>
    </source>
</evidence>
<dbReference type="Proteomes" id="UP000499080">
    <property type="component" value="Unassembled WGS sequence"/>
</dbReference>
<accession>A0A4Y2CGY0</accession>
<reference evidence="1 2" key="1">
    <citation type="journal article" date="2019" name="Sci. Rep.">
        <title>Orb-weaving spider Araneus ventricosus genome elucidates the spidroin gene catalogue.</title>
        <authorList>
            <person name="Kono N."/>
            <person name="Nakamura H."/>
            <person name="Ohtoshi R."/>
            <person name="Moran D.A.P."/>
            <person name="Shinohara A."/>
            <person name="Yoshida Y."/>
            <person name="Fujiwara M."/>
            <person name="Mori M."/>
            <person name="Tomita M."/>
            <person name="Arakawa K."/>
        </authorList>
    </citation>
    <scope>NUCLEOTIDE SEQUENCE [LARGE SCALE GENOMIC DNA]</scope>
</reference>
<name>A0A4Y2CGY0_ARAVE</name>
<dbReference type="EMBL" id="BGPR01000193">
    <property type="protein sequence ID" value="GBM03613.1"/>
    <property type="molecule type" value="Genomic_DNA"/>
</dbReference>
<organism evidence="1 2">
    <name type="scientific">Araneus ventricosus</name>
    <name type="common">Orbweaver spider</name>
    <name type="synonym">Epeira ventricosa</name>
    <dbReference type="NCBI Taxonomy" id="182803"/>
    <lineage>
        <taxon>Eukaryota</taxon>
        <taxon>Metazoa</taxon>
        <taxon>Ecdysozoa</taxon>
        <taxon>Arthropoda</taxon>
        <taxon>Chelicerata</taxon>
        <taxon>Arachnida</taxon>
        <taxon>Araneae</taxon>
        <taxon>Araneomorphae</taxon>
        <taxon>Entelegynae</taxon>
        <taxon>Araneoidea</taxon>
        <taxon>Araneidae</taxon>
        <taxon>Araneus</taxon>
    </lineage>
</organism>
<gene>
    <name evidence="1" type="ORF">AVEN_203183_1</name>
</gene>